<comment type="caution">
    <text evidence="2">The sequence shown here is derived from an EMBL/GenBank/DDBJ whole genome shotgun (WGS) entry which is preliminary data.</text>
</comment>
<dbReference type="PANTHER" id="PTHR33623">
    <property type="entry name" value="OS04G0572500 PROTEIN"/>
    <property type="match status" value="1"/>
</dbReference>
<dbReference type="PANTHER" id="PTHR33623:SF4">
    <property type="entry name" value="DUF4378 DOMAIN-CONTAINING PROTEIN"/>
    <property type="match status" value="1"/>
</dbReference>
<protein>
    <submittedName>
        <fullName evidence="2">Uncharacterized protein</fullName>
    </submittedName>
</protein>
<proteinExistence type="predicted"/>
<evidence type="ECO:0000313" key="2">
    <source>
        <dbReference type="EMBL" id="KAE8710816.1"/>
    </source>
</evidence>
<reference evidence="2" key="1">
    <citation type="submission" date="2019-09" db="EMBL/GenBank/DDBJ databases">
        <title>Draft genome information of white flower Hibiscus syriacus.</title>
        <authorList>
            <person name="Kim Y.-M."/>
        </authorList>
    </citation>
    <scope>NUCLEOTIDE SEQUENCE [LARGE SCALE GENOMIC DNA]</scope>
    <source>
        <strain evidence="2">YM2019G1</strain>
    </source>
</reference>
<accession>A0A6A3B264</accession>
<feature type="region of interest" description="Disordered" evidence="1">
    <location>
        <begin position="157"/>
        <end position="209"/>
    </location>
</feature>
<organism evidence="2 3">
    <name type="scientific">Hibiscus syriacus</name>
    <name type="common">Rose of Sharon</name>
    <dbReference type="NCBI Taxonomy" id="106335"/>
    <lineage>
        <taxon>Eukaryota</taxon>
        <taxon>Viridiplantae</taxon>
        <taxon>Streptophyta</taxon>
        <taxon>Embryophyta</taxon>
        <taxon>Tracheophyta</taxon>
        <taxon>Spermatophyta</taxon>
        <taxon>Magnoliopsida</taxon>
        <taxon>eudicotyledons</taxon>
        <taxon>Gunneridae</taxon>
        <taxon>Pentapetalae</taxon>
        <taxon>rosids</taxon>
        <taxon>malvids</taxon>
        <taxon>Malvales</taxon>
        <taxon>Malvaceae</taxon>
        <taxon>Malvoideae</taxon>
        <taxon>Hibiscus</taxon>
    </lineage>
</organism>
<feature type="compositionally biased region" description="Polar residues" evidence="1">
    <location>
        <begin position="170"/>
        <end position="181"/>
    </location>
</feature>
<evidence type="ECO:0000313" key="3">
    <source>
        <dbReference type="Proteomes" id="UP000436088"/>
    </source>
</evidence>
<feature type="compositionally biased region" description="Low complexity" evidence="1">
    <location>
        <begin position="182"/>
        <end position="192"/>
    </location>
</feature>
<name>A0A6A3B264_HIBSY</name>
<dbReference type="Proteomes" id="UP000436088">
    <property type="component" value="Unassembled WGS sequence"/>
</dbReference>
<dbReference type="AlphaFoldDB" id="A0A6A3B264"/>
<gene>
    <name evidence="2" type="ORF">F3Y22_tig00110319pilonHSYRG00409</name>
</gene>
<evidence type="ECO:0000256" key="1">
    <source>
        <dbReference type="SAM" id="MobiDB-lite"/>
    </source>
</evidence>
<feature type="compositionally biased region" description="Low complexity" evidence="1">
    <location>
        <begin position="158"/>
        <end position="169"/>
    </location>
</feature>
<keyword evidence="3" id="KW-1185">Reference proteome</keyword>
<sequence>MDLISITTGHIQKTTSFEKKPLMLKDYLLRDDLSSCSSNGFKLFPRQHCCTTVRFLLEAELKKSKVIYSTTTTTTTISAVQRASHSVLKAVKLLPFPSINSSSSSLKRNSSDKSHFTRSFSRKLFKRSFWRKADRKTMVNTNTDVVVTTDISATTMTASRVSSNASSNSWGETKSEFSTDVSQSWSGNSESSSENDTVEGETSLPHKQRVSNVVGVTVGDDSINVTKDWPKEERKELFSPVSVLDCPFDDEDDNSHFEDGSLHAGAGTKQKFMQKQKVRRMEGLAQLEPVDLEKRIAMTELEDEPSPLESLEADEKLLKALKVRIPSEMDDKLLLDLFREKGLEDFGVNGNGEDMFVGWEMGEGRKTYLKEMERNENWRNLNEENQDVGSAVELVLFSWLVDELLTDLF</sequence>
<dbReference type="EMBL" id="VEPZ02000927">
    <property type="protein sequence ID" value="KAE8710816.1"/>
    <property type="molecule type" value="Genomic_DNA"/>
</dbReference>